<sequence>MAEAIRSATVGVVDTIAAVTTGIADKLGGTTPSSQTSLVPPPPAATAEHTNPPRPEHLPPGGALPVAHPPPLSPGAQATVAGGTVTTPVGAGAAVAQPVASVSVEDGAAAAASDPTAPASAPLPTTVASAVATDGRRMVRFRWVMATTSSVVVKGSWDGWTGEVGCAGEGGEVALLPGTYTWKYIIDGEYVCGKGSDVVVDAEGNSNHVLTVE</sequence>
<comment type="caution">
    <text evidence="1">The sequence shown here is derived from an EMBL/GenBank/DDBJ whole genome shotgun (WGS) entry which is preliminary data.</text>
</comment>
<gene>
    <name evidence="1" type="ORF">I4F81_010114</name>
</gene>
<evidence type="ECO:0000313" key="2">
    <source>
        <dbReference type="Proteomes" id="UP000798662"/>
    </source>
</evidence>
<dbReference type="EMBL" id="CM020620">
    <property type="protein sequence ID" value="KAK1867608.1"/>
    <property type="molecule type" value="Genomic_DNA"/>
</dbReference>
<organism evidence="1 2">
    <name type="scientific">Pyropia yezoensis</name>
    <name type="common">Susabi-nori</name>
    <name type="synonym">Porphyra yezoensis</name>
    <dbReference type="NCBI Taxonomy" id="2788"/>
    <lineage>
        <taxon>Eukaryota</taxon>
        <taxon>Rhodophyta</taxon>
        <taxon>Bangiophyceae</taxon>
        <taxon>Bangiales</taxon>
        <taxon>Bangiaceae</taxon>
        <taxon>Pyropia</taxon>
    </lineage>
</organism>
<accession>A0ACC3CC06</accession>
<proteinExistence type="predicted"/>
<evidence type="ECO:0000313" key="1">
    <source>
        <dbReference type="EMBL" id="KAK1867608.1"/>
    </source>
</evidence>
<dbReference type="Proteomes" id="UP000798662">
    <property type="component" value="Chromosome 3"/>
</dbReference>
<protein>
    <submittedName>
        <fullName evidence="1">Uncharacterized protein</fullName>
    </submittedName>
</protein>
<name>A0ACC3CC06_PYRYE</name>
<reference evidence="1" key="1">
    <citation type="submission" date="2019-11" db="EMBL/GenBank/DDBJ databases">
        <title>Nori genome reveals adaptations in red seaweeds to the harsh intertidal environment.</title>
        <authorList>
            <person name="Wang D."/>
            <person name="Mao Y."/>
        </authorList>
    </citation>
    <scope>NUCLEOTIDE SEQUENCE</scope>
    <source>
        <tissue evidence="1">Gametophyte</tissue>
    </source>
</reference>
<keyword evidence="2" id="KW-1185">Reference proteome</keyword>